<dbReference type="InterPro" id="IPR028082">
    <property type="entry name" value="Peripla_BP_I"/>
</dbReference>
<dbReference type="PROSITE" id="PS51832">
    <property type="entry name" value="HD_GYP"/>
    <property type="match status" value="1"/>
</dbReference>
<dbReference type="Pfam" id="PF13487">
    <property type="entry name" value="HD_5"/>
    <property type="match status" value="1"/>
</dbReference>
<evidence type="ECO:0000256" key="2">
    <source>
        <dbReference type="ARBA" id="ARBA00023125"/>
    </source>
</evidence>
<dbReference type="EMBL" id="JACRSX010000002">
    <property type="protein sequence ID" value="MBC8561623.1"/>
    <property type="molecule type" value="Genomic_DNA"/>
</dbReference>
<dbReference type="CDD" id="cd06267">
    <property type="entry name" value="PBP1_LacI_sugar_binding-like"/>
    <property type="match status" value="1"/>
</dbReference>
<evidence type="ECO:0000313" key="6">
    <source>
        <dbReference type="Proteomes" id="UP000606193"/>
    </source>
</evidence>
<dbReference type="InterPro" id="IPR046335">
    <property type="entry name" value="LacI/GalR-like_sensor"/>
</dbReference>
<name>A0ABR7N0R4_9FIRM</name>
<dbReference type="SMART" id="SM00471">
    <property type="entry name" value="HDc"/>
    <property type="match status" value="1"/>
</dbReference>
<evidence type="ECO:0000313" key="5">
    <source>
        <dbReference type="EMBL" id="MBC8561623.1"/>
    </source>
</evidence>
<sequence length="682" mass="78237">MIQNKKIAAVCVAEMQNDDIQSILYPLNEALSEIGWRMIIFDSCTDFFLKNAFDEGEAHLFQLLNHDYIDAVLIMSRTIKNDEIQNQIINRARQNGTPVLLIDSDTRPEGTIQISFDESDAFERLVLHLVEDHHFTRINCIAGIKDNPISEHRVQIFREILADHNIPFDESQLGYGNFYAQPTRKVMETFLQQAELPEAIVCINDSMAITVCDILSENNIAIPEQVTVTGFDGIEQEKCNYPRITTCRRDMDAFARYVGEILEQILQASTHETHYTFPYTFDPSESCGCRQCRMLNINRSINTLYAQMNDSVNYNRSMNNMNAKMTNLKSITDLHTISRYYIPFDGYICTNADFDIQDHLEPSDDLVFTPVVDAKFCFDDLNYNKSLPIQSGELIPDWSAFFAQPAPLVISCLHHQQEVYGYTAIFADRSRYQGYGYGLHRMQRFVSNLNNCIGMYLQKNNLQASNKKLRDVQNKIIVSFADLVESRDTCTGQHIKRTSEYLRILVQYMATMPKYSELLTKKYQTLMCKAAPLHDIGKIKVSDVILNKPGRLDNDEFEKIKCHALEGSEIIRDTLTNIEDNDYLQIAHDMALFHHEKWDGSGYPCHLCGEEIPLCARIMAIVDVFDALTSKRIYKEAYSADQAFRILEESSGSHFDPEVLAAFLTIRPEIEKALYNNHKAQV</sequence>
<evidence type="ECO:0000259" key="4">
    <source>
        <dbReference type="PROSITE" id="PS51832"/>
    </source>
</evidence>
<keyword evidence="6" id="KW-1185">Reference proteome</keyword>
<keyword evidence="3" id="KW-0804">Transcription</keyword>
<proteinExistence type="predicted"/>
<dbReference type="PANTHER" id="PTHR45228">
    <property type="entry name" value="CYCLIC DI-GMP PHOSPHODIESTERASE TM_0186-RELATED"/>
    <property type="match status" value="1"/>
</dbReference>
<dbReference type="PANTHER" id="PTHR45228:SF5">
    <property type="entry name" value="CYCLIC DI-GMP PHOSPHODIESTERASE VC_1348-RELATED"/>
    <property type="match status" value="1"/>
</dbReference>
<dbReference type="SUPFAM" id="SSF109604">
    <property type="entry name" value="HD-domain/PDEase-like"/>
    <property type="match status" value="1"/>
</dbReference>
<dbReference type="Proteomes" id="UP000606193">
    <property type="component" value="Unassembled WGS sequence"/>
</dbReference>
<dbReference type="Pfam" id="PF13377">
    <property type="entry name" value="Peripla_BP_3"/>
    <property type="match status" value="1"/>
</dbReference>
<gene>
    <name evidence="5" type="ORF">H8704_03095</name>
</gene>
<accession>A0ABR7N0R4</accession>
<dbReference type="RefSeq" id="WP_022464519.1">
    <property type="nucleotide sequence ID" value="NZ_JACRSX010000002.1"/>
</dbReference>
<evidence type="ECO:0000256" key="1">
    <source>
        <dbReference type="ARBA" id="ARBA00023015"/>
    </source>
</evidence>
<feature type="domain" description="HD-GYP" evidence="4">
    <location>
        <begin position="469"/>
        <end position="679"/>
    </location>
</feature>
<dbReference type="SUPFAM" id="SSF53822">
    <property type="entry name" value="Periplasmic binding protein-like I"/>
    <property type="match status" value="1"/>
</dbReference>
<organism evidence="5 6">
    <name type="scientific">Jutongia huaianensis</name>
    <dbReference type="NCBI Taxonomy" id="2763668"/>
    <lineage>
        <taxon>Bacteria</taxon>
        <taxon>Bacillati</taxon>
        <taxon>Bacillota</taxon>
        <taxon>Clostridia</taxon>
        <taxon>Lachnospirales</taxon>
        <taxon>Lachnospiraceae</taxon>
        <taxon>Jutongia</taxon>
    </lineage>
</organism>
<reference evidence="5 6" key="1">
    <citation type="submission" date="2020-08" db="EMBL/GenBank/DDBJ databases">
        <title>Genome public.</title>
        <authorList>
            <person name="Liu C."/>
            <person name="Sun Q."/>
        </authorList>
    </citation>
    <scope>NUCLEOTIDE SEQUENCE [LARGE SCALE GENOMIC DNA]</scope>
    <source>
        <strain evidence="5 6">NSJ-37</strain>
    </source>
</reference>
<dbReference type="Gene3D" id="1.10.3210.10">
    <property type="entry name" value="Hypothetical protein af1432"/>
    <property type="match status" value="1"/>
</dbReference>
<protein>
    <submittedName>
        <fullName evidence="5">Substrate-binding domain-containing protein</fullName>
    </submittedName>
</protein>
<dbReference type="InterPro" id="IPR052020">
    <property type="entry name" value="Cyclic_di-GMP/3'3'-cGAMP_PDE"/>
</dbReference>
<dbReference type="Gene3D" id="3.40.50.2300">
    <property type="match status" value="2"/>
</dbReference>
<dbReference type="InterPro" id="IPR003607">
    <property type="entry name" value="HD/PDEase_dom"/>
</dbReference>
<dbReference type="CDD" id="cd00077">
    <property type="entry name" value="HDc"/>
    <property type="match status" value="1"/>
</dbReference>
<comment type="caution">
    <text evidence="5">The sequence shown here is derived from an EMBL/GenBank/DDBJ whole genome shotgun (WGS) entry which is preliminary data.</text>
</comment>
<keyword evidence="1" id="KW-0805">Transcription regulation</keyword>
<keyword evidence="2" id="KW-0238">DNA-binding</keyword>
<evidence type="ECO:0000256" key="3">
    <source>
        <dbReference type="ARBA" id="ARBA00023163"/>
    </source>
</evidence>
<dbReference type="InterPro" id="IPR037522">
    <property type="entry name" value="HD_GYP_dom"/>
</dbReference>